<dbReference type="InterPro" id="IPR020103">
    <property type="entry name" value="PsdUridine_synth_cat_dom_sf"/>
</dbReference>
<dbReference type="PANTHER" id="PTHR21600:SF83">
    <property type="entry name" value="PSEUDOURIDYLATE SYNTHASE RPUSD4, MITOCHONDRIAL"/>
    <property type="match status" value="1"/>
</dbReference>
<dbReference type="CDD" id="cd02869">
    <property type="entry name" value="PseudoU_synth_RluA_like"/>
    <property type="match status" value="1"/>
</dbReference>
<dbReference type="InterPro" id="IPR050188">
    <property type="entry name" value="RluA_PseudoU_synthase"/>
</dbReference>
<dbReference type="GO" id="GO:0003723">
    <property type="term" value="F:RNA binding"/>
    <property type="evidence" value="ECO:0007669"/>
    <property type="project" value="InterPro"/>
</dbReference>
<protein>
    <submittedName>
        <fullName evidence="4">Ribosomal large subunit pseudouridine synthase D</fullName>
        <ecNumber evidence="4">5.4.99.23</ecNumber>
    </submittedName>
</protein>
<name>A0A518K528_9BACT</name>
<keyword evidence="5" id="KW-1185">Reference proteome</keyword>
<dbReference type="EC" id="5.4.99.23" evidence="4"/>
<evidence type="ECO:0000313" key="4">
    <source>
        <dbReference type="EMBL" id="QDV72902.1"/>
    </source>
</evidence>
<organism evidence="4 5">
    <name type="scientific">Botrimarina mediterranea</name>
    <dbReference type="NCBI Taxonomy" id="2528022"/>
    <lineage>
        <taxon>Bacteria</taxon>
        <taxon>Pseudomonadati</taxon>
        <taxon>Planctomycetota</taxon>
        <taxon>Planctomycetia</taxon>
        <taxon>Pirellulales</taxon>
        <taxon>Lacipirellulaceae</taxon>
        <taxon>Botrimarina</taxon>
    </lineage>
</organism>
<evidence type="ECO:0000256" key="1">
    <source>
        <dbReference type="ARBA" id="ARBA00010876"/>
    </source>
</evidence>
<feature type="domain" description="Pseudouridine synthase RsuA/RluA-like" evidence="3">
    <location>
        <begin position="11"/>
        <end position="168"/>
    </location>
</feature>
<dbReference type="AlphaFoldDB" id="A0A518K528"/>
<proteinExistence type="inferred from homology"/>
<dbReference type="EMBL" id="CP036349">
    <property type="protein sequence ID" value="QDV72902.1"/>
    <property type="molecule type" value="Genomic_DNA"/>
</dbReference>
<dbReference type="GO" id="GO:0001522">
    <property type="term" value="P:pseudouridine synthesis"/>
    <property type="evidence" value="ECO:0007669"/>
    <property type="project" value="InterPro"/>
</dbReference>
<keyword evidence="2 4" id="KW-0413">Isomerase</keyword>
<gene>
    <name evidence="4" type="primary">rluD_1</name>
    <name evidence="4" type="ORF">Spa11_10860</name>
</gene>
<comment type="similarity">
    <text evidence="1">Belongs to the pseudouridine synthase RluA family.</text>
</comment>
<dbReference type="InterPro" id="IPR006145">
    <property type="entry name" value="PsdUridine_synth_RsuA/RluA"/>
</dbReference>
<dbReference type="SUPFAM" id="SSF55120">
    <property type="entry name" value="Pseudouridine synthase"/>
    <property type="match status" value="1"/>
</dbReference>
<dbReference type="KEGG" id="bmei:Spa11_10860"/>
<sequence length="238" mass="26893">MLSILYHDGPVLVLNKPPGLLTQAPVGIDSLEIWVRNFYREREQIEGNFYVGIIHRLDRPVTGAIAFGRNLRATQRLAKQFQERTVGKTYWAVVEGNVIDDEGTWRDHLHKRHGMAQAIVVPEDDPRGKHAVLHYRVRGRVSGGRGDKTWLEITLETGRTHQIRVQAASRGHAVLGDAQYGATAPFGIQHEDERDRQIALHARSLSFRHPMREESVEVTAPLNEAWQAPELLDLAIDA</sequence>
<accession>A0A518K528</accession>
<dbReference type="PANTHER" id="PTHR21600">
    <property type="entry name" value="MITOCHONDRIAL RNA PSEUDOURIDINE SYNTHASE"/>
    <property type="match status" value="1"/>
</dbReference>
<evidence type="ECO:0000259" key="3">
    <source>
        <dbReference type="Pfam" id="PF00849"/>
    </source>
</evidence>
<dbReference type="Gene3D" id="3.30.2350.10">
    <property type="entry name" value="Pseudouridine synthase"/>
    <property type="match status" value="1"/>
</dbReference>
<reference evidence="4 5" key="1">
    <citation type="submission" date="2019-02" db="EMBL/GenBank/DDBJ databases">
        <title>Deep-cultivation of Planctomycetes and their phenomic and genomic characterization uncovers novel biology.</title>
        <authorList>
            <person name="Wiegand S."/>
            <person name="Jogler M."/>
            <person name="Boedeker C."/>
            <person name="Pinto D."/>
            <person name="Vollmers J."/>
            <person name="Rivas-Marin E."/>
            <person name="Kohn T."/>
            <person name="Peeters S.H."/>
            <person name="Heuer A."/>
            <person name="Rast P."/>
            <person name="Oberbeckmann S."/>
            <person name="Bunk B."/>
            <person name="Jeske O."/>
            <person name="Meyerdierks A."/>
            <person name="Storesund J.E."/>
            <person name="Kallscheuer N."/>
            <person name="Luecker S."/>
            <person name="Lage O.M."/>
            <person name="Pohl T."/>
            <person name="Merkel B.J."/>
            <person name="Hornburger P."/>
            <person name="Mueller R.-W."/>
            <person name="Bruemmer F."/>
            <person name="Labrenz M."/>
            <person name="Spormann A.M."/>
            <person name="Op den Camp H."/>
            <person name="Overmann J."/>
            <person name="Amann R."/>
            <person name="Jetten M.S.M."/>
            <person name="Mascher T."/>
            <person name="Medema M.H."/>
            <person name="Devos D.P."/>
            <person name="Kaster A.-K."/>
            <person name="Ovreas L."/>
            <person name="Rohde M."/>
            <person name="Galperin M.Y."/>
            <person name="Jogler C."/>
        </authorList>
    </citation>
    <scope>NUCLEOTIDE SEQUENCE [LARGE SCALE GENOMIC DNA]</scope>
    <source>
        <strain evidence="4 5">Spa11</strain>
    </source>
</reference>
<evidence type="ECO:0000313" key="5">
    <source>
        <dbReference type="Proteomes" id="UP000316426"/>
    </source>
</evidence>
<dbReference type="GO" id="GO:0006396">
    <property type="term" value="P:RNA processing"/>
    <property type="evidence" value="ECO:0007669"/>
    <property type="project" value="UniProtKB-ARBA"/>
</dbReference>
<dbReference type="RefSeq" id="WP_197529759.1">
    <property type="nucleotide sequence ID" value="NZ_CP036349.1"/>
</dbReference>
<evidence type="ECO:0000256" key="2">
    <source>
        <dbReference type="ARBA" id="ARBA00023235"/>
    </source>
</evidence>
<dbReference type="Proteomes" id="UP000316426">
    <property type="component" value="Chromosome"/>
</dbReference>
<dbReference type="Pfam" id="PF00849">
    <property type="entry name" value="PseudoU_synth_2"/>
    <property type="match status" value="1"/>
</dbReference>
<dbReference type="GO" id="GO:0160140">
    <property type="term" value="F:23S rRNA pseudouridine(1911/1915/1917) synthase activity"/>
    <property type="evidence" value="ECO:0007669"/>
    <property type="project" value="UniProtKB-EC"/>
</dbReference>